<dbReference type="GO" id="GO:0071013">
    <property type="term" value="C:catalytic step 2 spliceosome"/>
    <property type="evidence" value="ECO:0007669"/>
    <property type="project" value="TreeGrafter"/>
</dbReference>
<keyword evidence="6" id="KW-1185">Reference proteome</keyword>
<dbReference type="HOGENOM" id="CLU_2504724_0_0_1"/>
<dbReference type="PRINTS" id="PR00153">
    <property type="entry name" value="CSAPPISMRASE"/>
</dbReference>
<protein>
    <recommendedName>
        <fullName evidence="3">Peptidyl-prolyl cis-trans isomerase</fullName>
        <shortName evidence="3">PPIase</shortName>
        <ecNumber evidence="3">5.2.1.8</ecNumber>
    </recommendedName>
</protein>
<dbReference type="PANTHER" id="PTHR45625">
    <property type="entry name" value="PEPTIDYL-PROLYL CIS-TRANS ISOMERASE-RELATED"/>
    <property type="match status" value="1"/>
</dbReference>
<dbReference type="EC" id="5.2.1.8" evidence="3"/>
<evidence type="ECO:0000256" key="3">
    <source>
        <dbReference type="RuleBase" id="RU363019"/>
    </source>
</evidence>
<comment type="similarity">
    <text evidence="3">Belongs to the cyclophilin-type PPIase family.</text>
</comment>
<accession>A0A0D3KMP2</accession>
<feature type="domain" description="PPIase cyclophilin-type" evidence="4">
    <location>
        <begin position="1"/>
        <end position="86"/>
    </location>
</feature>
<dbReference type="InterPro" id="IPR002130">
    <property type="entry name" value="Cyclophilin-type_PPIase_dom"/>
</dbReference>
<evidence type="ECO:0000256" key="1">
    <source>
        <dbReference type="ARBA" id="ARBA00023110"/>
    </source>
</evidence>
<dbReference type="GeneID" id="17282297"/>
<dbReference type="InterPro" id="IPR044666">
    <property type="entry name" value="Cyclophilin_A-like"/>
</dbReference>
<name>A0A0D3KMP2_EMIH1</name>
<dbReference type="Proteomes" id="UP000013827">
    <property type="component" value="Unassembled WGS sequence"/>
</dbReference>
<evidence type="ECO:0000256" key="2">
    <source>
        <dbReference type="ARBA" id="ARBA00023235"/>
    </source>
</evidence>
<reference evidence="6" key="1">
    <citation type="journal article" date="2013" name="Nature">
        <title>Pan genome of the phytoplankton Emiliania underpins its global distribution.</title>
        <authorList>
            <person name="Read B.A."/>
            <person name="Kegel J."/>
            <person name="Klute M.J."/>
            <person name="Kuo A."/>
            <person name="Lefebvre S.C."/>
            <person name="Maumus F."/>
            <person name="Mayer C."/>
            <person name="Miller J."/>
            <person name="Monier A."/>
            <person name="Salamov A."/>
            <person name="Young J."/>
            <person name="Aguilar M."/>
            <person name="Claverie J.M."/>
            <person name="Frickenhaus S."/>
            <person name="Gonzalez K."/>
            <person name="Herman E.K."/>
            <person name="Lin Y.C."/>
            <person name="Napier J."/>
            <person name="Ogata H."/>
            <person name="Sarno A.F."/>
            <person name="Shmutz J."/>
            <person name="Schroeder D."/>
            <person name="de Vargas C."/>
            <person name="Verret F."/>
            <person name="von Dassow P."/>
            <person name="Valentin K."/>
            <person name="Van de Peer Y."/>
            <person name="Wheeler G."/>
            <person name="Dacks J.B."/>
            <person name="Delwiche C.F."/>
            <person name="Dyhrman S.T."/>
            <person name="Glockner G."/>
            <person name="John U."/>
            <person name="Richards T."/>
            <person name="Worden A.Z."/>
            <person name="Zhang X."/>
            <person name="Grigoriev I.V."/>
            <person name="Allen A.E."/>
            <person name="Bidle K."/>
            <person name="Borodovsky M."/>
            <person name="Bowler C."/>
            <person name="Brownlee C."/>
            <person name="Cock J.M."/>
            <person name="Elias M."/>
            <person name="Gladyshev V.N."/>
            <person name="Groth M."/>
            <person name="Guda C."/>
            <person name="Hadaegh A."/>
            <person name="Iglesias-Rodriguez M.D."/>
            <person name="Jenkins J."/>
            <person name="Jones B.M."/>
            <person name="Lawson T."/>
            <person name="Leese F."/>
            <person name="Lindquist E."/>
            <person name="Lobanov A."/>
            <person name="Lomsadze A."/>
            <person name="Malik S.B."/>
            <person name="Marsh M.E."/>
            <person name="Mackinder L."/>
            <person name="Mock T."/>
            <person name="Mueller-Roeber B."/>
            <person name="Pagarete A."/>
            <person name="Parker M."/>
            <person name="Probert I."/>
            <person name="Quesneville H."/>
            <person name="Raines C."/>
            <person name="Rensing S.A."/>
            <person name="Riano-Pachon D.M."/>
            <person name="Richier S."/>
            <person name="Rokitta S."/>
            <person name="Shiraiwa Y."/>
            <person name="Soanes D.M."/>
            <person name="van der Giezen M."/>
            <person name="Wahlund T.M."/>
            <person name="Williams B."/>
            <person name="Wilson W."/>
            <person name="Wolfe G."/>
            <person name="Wurch L.L."/>
        </authorList>
    </citation>
    <scope>NUCLEOTIDE SEQUENCE</scope>
</reference>
<keyword evidence="1 3" id="KW-0697">Rotamase</keyword>
<organism evidence="5 6">
    <name type="scientific">Emiliania huxleyi (strain CCMP1516)</name>
    <dbReference type="NCBI Taxonomy" id="280463"/>
    <lineage>
        <taxon>Eukaryota</taxon>
        <taxon>Haptista</taxon>
        <taxon>Haptophyta</taxon>
        <taxon>Prymnesiophyceae</taxon>
        <taxon>Isochrysidales</taxon>
        <taxon>Noelaerhabdaceae</taxon>
        <taxon>Emiliania</taxon>
    </lineage>
</organism>
<sequence>YRGTAFHRLLPGQLLHGGRIAGGDASVFGASFNDEPDGLRKDQASRGLLCMANSGPDTNASQFYITLAPCPHLSGSHVRFGRLVSG</sequence>
<evidence type="ECO:0000313" key="5">
    <source>
        <dbReference type="EnsemblProtists" id="EOD37027"/>
    </source>
</evidence>
<dbReference type="RefSeq" id="XP_005789456.1">
    <property type="nucleotide sequence ID" value="XM_005789399.1"/>
</dbReference>
<proteinExistence type="inferred from homology"/>
<dbReference type="Pfam" id="PF00160">
    <property type="entry name" value="Pro_isomerase"/>
    <property type="match status" value="1"/>
</dbReference>
<dbReference type="PROSITE" id="PS50072">
    <property type="entry name" value="CSA_PPIASE_2"/>
    <property type="match status" value="1"/>
</dbReference>
<dbReference type="eggNOG" id="KOG0546">
    <property type="taxonomic scope" value="Eukaryota"/>
</dbReference>
<dbReference type="STRING" id="2903.R1DPV2"/>
<reference evidence="5" key="2">
    <citation type="submission" date="2024-10" db="UniProtKB">
        <authorList>
            <consortium name="EnsemblProtists"/>
        </authorList>
    </citation>
    <scope>IDENTIFICATION</scope>
</reference>
<evidence type="ECO:0000313" key="6">
    <source>
        <dbReference type="Proteomes" id="UP000013827"/>
    </source>
</evidence>
<dbReference type="GO" id="GO:0003755">
    <property type="term" value="F:peptidyl-prolyl cis-trans isomerase activity"/>
    <property type="evidence" value="ECO:0007669"/>
    <property type="project" value="UniProtKB-UniRule"/>
</dbReference>
<keyword evidence="2 3" id="KW-0413">Isomerase</keyword>
<dbReference type="EnsemblProtists" id="EOD37027">
    <property type="protein sequence ID" value="EOD37027"/>
    <property type="gene ID" value="EMIHUDRAFT_47321"/>
</dbReference>
<dbReference type="SUPFAM" id="SSF50891">
    <property type="entry name" value="Cyclophilin-like"/>
    <property type="match status" value="1"/>
</dbReference>
<dbReference type="PANTHER" id="PTHR45625:SF4">
    <property type="entry name" value="PEPTIDYLPROLYL ISOMERASE DOMAIN AND WD REPEAT-CONTAINING PROTEIN 1"/>
    <property type="match status" value="1"/>
</dbReference>
<dbReference type="PaxDb" id="2903-EOD37027"/>
<dbReference type="AlphaFoldDB" id="A0A0D3KMP2"/>
<comment type="function">
    <text evidence="3">PPIases accelerate the folding of proteins. It catalyzes the cis-trans isomerization of proline imidic peptide bonds in oligopeptides.</text>
</comment>
<dbReference type="Gene3D" id="2.40.100.10">
    <property type="entry name" value="Cyclophilin-like"/>
    <property type="match status" value="1"/>
</dbReference>
<dbReference type="KEGG" id="ehx:EMIHUDRAFT_47321"/>
<evidence type="ECO:0000259" key="4">
    <source>
        <dbReference type="PROSITE" id="PS50072"/>
    </source>
</evidence>
<dbReference type="InterPro" id="IPR029000">
    <property type="entry name" value="Cyclophilin-like_dom_sf"/>
</dbReference>
<comment type="catalytic activity">
    <reaction evidence="3">
        <text>[protein]-peptidylproline (omega=180) = [protein]-peptidylproline (omega=0)</text>
        <dbReference type="Rhea" id="RHEA:16237"/>
        <dbReference type="Rhea" id="RHEA-COMP:10747"/>
        <dbReference type="Rhea" id="RHEA-COMP:10748"/>
        <dbReference type="ChEBI" id="CHEBI:83833"/>
        <dbReference type="ChEBI" id="CHEBI:83834"/>
        <dbReference type="EC" id="5.2.1.8"/>
    </reaction>
</comment>